<dbReference type="OrthoDB" id="10458633at2759"/>
<comment type="caution">
    <text evidence="2">The sequence shown here is derived from an EMBL/GenBank/DDBJ whole genome shotgun (WGS) entry which is preliminary data.</text>
</comment>
<evidence type="ECO:0008006" key="4">
    <source>
        <dbReference type="Google" id="ProtNLM"/>
    </source>
</evidence>
<accession>A0A9W8XQ44</accession>
<keyword evidence="3" id="KW-1185">Reference proteome</keyword>
<gene>
    <name evidence="2" type="ORF">N0V89_006294</name>
</gene>
<dbReference type="RefSeq" id="XP_056072331.1">
    <property type="nucleotide sequence ID" value="XM_056215064.1"/>
</dbReference>
<feature type="chain" id="PRO_5040852911" description="Ecp2 effector protein domain-containing protein" evidence="1">
    <location>
        <begin position="19"/>
        <end position="143"/>
    </location>
</feature>
<evidence type="ECO:0000256" key="1">
    <source>
        <dbReference type="SAM" id="SignalP"/>
    </source>
</evidence>
<evidence type="ECO:0000313" key="3">
    <source>
        <dbReference type="Proteomes" id="UP001140513"/>
    </source>
</evidence>
<keyword evidence="1" id="KW-0732">Signal</keyword>
<protein>
    <recommendedName>
        <fullName evidence="4">Ecp2 effector protein domain-containing protein</fullName>
    </recommendedName>
</protein>
<evidence type="ECO:0000313" key="2">
    <source>
        <dbReference type="EMBL" id="KAJ4354557.1"/>
    </source>
</evidence>
<dbReference type="AlphaFoldDB" id="A0A9W8XQ44"/>
<name>A0A9W8XQ44_9PLEO</name>
<dbReference type="Proteomes" id="UP001140513">
    <property type="component" value="Unassembled WGS sequence"/>
</dbReference>
<dbReference type="GeneID" id="80909824"/>
<feature type="signal peptide" evidence="1">
    <location>
        <begin position="1"/>
        <end position="18"/>
    </location>
</feature>
<proteinExistence type="predicted"/>
<reference evidence="2" key="1">
    <citation type="submission" date="2022-10" db="EMBL/GenBank/DDBJ databases">
        <title>Tapping the CABI collections for fungal endophytes: first genome assemblies for Collariella, Neodidymelliopsis, Ascochyta clinopodiicola, Didymella pomorum, Didymosphaeria variabile, Neocosmospora piperis and Neocucurbitaria cava.</title>
        <authorList>
            <person name="Hill R."/>
        </authorList>
    </citation>
    <scope>NUCLEOTIDE SEQUENCE</scope>
    <source>
        <strain evidence="2">IMI 356815</strain>
    </source>
</reference>
<dbReference type="EMBL" id="JAPEUX010000004">
    <property type="protein sequence ID" value="KAJ4354557.1"/>
    <property type="molecule type" value="Genomic_DNA"/>
</dbReference>
<sequence>MYFSILTSLVLLTTCTTAVPTTVEPTVVTSFQPYDPATDALAHLEKRAWQGCNSGGASIATNDIDIMRDWLFQNGDVIMTVAAGQWLVREYGSARLCILNDDHSAQKNIKNWEQGFITNYIAHNRPAAHPDLGGIDCCPGSDW</sequence>
<organism evidence="2 3">
    <name type="scientific">Didymosphaeria variabile</name>
    <dbReference type="NCBI Taxonomy" id="1932322"/>
    <lineage>
        <taxon>Eukaryota</taxon>
        <taxon>Fungi</taxon>
        <taxon>Dikarya</taxon>
        <taxon>Ascomycota</taxon>
        <taxon>Pezizomycotina</taxon>
        <taxon>Dothideomycetes</taxon>
        <taxon>Pleosporomycetidae</taxon>
        <taxon>Pleosporales</taxon>
        <taxon>Massarineae</taxon>
        <taxon>Didymosphaeriaceae</taxon>
        <taxon>Didymosphaeria</taxon>
    </lineage>
</organism>